<reference evidence="1 2" key="1">
    <citation type="submission" date="2016-01" db="EMBL/GenBank/DDBJ databases">
        <title>Investigation of taxonomic status of Bacillus aminovorans.</title>
        <authorList>
            <person name="Verma A."/>
            <person name="Pal Y."/>
            <person name="Krishnamurthi S."/>
        </authorList>
    </citation>
    <scope>NUCLEOTIDE SEQUENCE [LARGE SCALE GENOMIC DNA]</scope>
    <source>
        <strain evidence="1 2">DSM 4337</strain>
    </source>
</reference>
<proteinExistence type="predicted"/>
<gene>
    <name evidence="1" type="ORF">AWH48_14015</name>
</gene>
<evidence type="ECO:0000313" key="2">
    <source>
        <dbReference type="Proteomes" id="UP000077271"/>
    </source>
</evidence>
<evidence type="ECO:0000313" key="1">
    <source>
        <dbReference type="EMBL" id="OAH52917.1"/>
    </source>
</evidence>
<dbReference type="AlphaFoldDB" id="A0A177KIG7"/>
<name>A0A177KIG7_9BACI</name>
<comment type="caution">
    <text evidence="1">The sequence shown here is derived from an EMBL/GenBank/DDBJ whole genome shotgun (WGS) entry which is preliminary data.</text>
</comment>
<protein>
    <submittedName>
        <fullName evidence="1">Uncharacterized protein</fullName>
    </submittedName>
</protein>
<accession>A0A177KIG7</accession>
<dbReference type="Proteomes" id="UP000077271">
    <property type="component" value="Unassembled WGS sequence"/>
</dbReference>
<sequence length="64" mass="7884">MALTNKELADMYIKYKQQRKYFKQRQSFYDLNKYIESKKNLSIIKLEMKKRGLKKKEAKKLSNY</sequence>
<dbReference type="EMBL" id="LQWZ01000037">
    <property type="protein sequence ID" value="OAH52917.1"/>
    <property type="molecule type" value="Genomic_DNA"/>
</dbReference>
<organism evidence="1 2">
    <name type="scientific">Domibacillus aminovorans</name>
    <dbReference type="NCBI Taxonomy" id="29332"/>
    <lineage>
        <taxon>Bacteria</taxon>
        <taxon>Bacillati</taxon>
        <taxon>Bacillota</taxon>
        <taxon>Bacilli</taxon>
        <taxon>Bacillales</taxon>
        <taxon>Bacillaceae</taxon>
        <taxon>Domibacillus</taxon>
    </lineage>
</organism>